<comment type="caution">
    <text evidence="2">The sequence shown here is derived from an EMBL/GenBank/DDBJ whole genome shotgun (WGS) entry which is preliminary data.</text>
</comment>
<dbReference type="RefSeq" id="WP_129402281.1">
    <property type="nucleotide sequence ID" value="NZ_SDWT01000005.1"/>
</dbReference>
<feature type="compositionally biased region" description="Basic and acidic residues" evidence="1">
    <location>
        <begin position="336"/>
        <end position="355"/>
    </location>
</feature>
<evidence type="ECO:0000313" key="3">
    <source>
        <dbReference type="Proteomes" id="UP000294071"/>
    </source>
</evidence>
<dbReference type="AlphaFoldDB" id="A0A4Q2RQM6"/>
<protein>
    <submittedName>
        <fullName evidence="2">Uncharacterized protein</fullName>
    </submittedName>
</protein>
<dbReference type="EMBL" id="SDWT01000005">
    <property type="protein sequence ID" value="RYB90009.1"/>
    <property type="molecule type" value="Genomic_DNA"/>
</dbReference>
<accession>A0A4Q2RQM6</accession>
<name>A0A4Q2RQM6_9ACTN</name>
<organism evidence="2 3">
    <name type="scientific">Nocardioides oleivorans</name>
    <dbReference type="NCBI Taxonomy" id="273676"/>
    <lineage>
        <taxon>Bacteria</taxon>
        <taxon>Bacillati</taxon>
        <taxon>Actinomycetota</taxon>
        <taxon>Actinomycetes</taxon>
        <taxon>Propionibacteriales</taxon>
        <taxon>Nocardioidaceae</taxon>
        <taxon>Nocardioides</taxon>
    </lineage>
</organism>
<feature type="region of interest" description="Disordered" evidence="1">
    <location>
        <begin position="331"/>
        <end position="355"/>
    </location>
</feature>
<evidence type="ECO:0000256" key="1">
    <source>
        <dbReference type="SAM" id="MobiDB-lite"/>
    </source>
</evidence>
<proteinExistence type="predicted"/>
<gene>
    <name evidence="2" type="ORF">EUA93_20875</name>
</gene>
<reference evidence="2 3" key="1">
    <citation type="submission" date="2019-01" db="EMBL/GenBank/DDBJ databases">
        <title>Novel species of Nocardioides.</title>
        <authorList>
            <person name="Liu Q."/>
            <person name="Xin Y.-H."/>
        </authorList>
    </citation>
    <scope>NUCLEOTIDE SEQUENCE [LARGE SCALE GENOMIC DNA]</scope>
    <source>
        <strain evidence="2 3">CGMCC 4.6882</strain>
    </source>
</reference>
<keyword evidence="3" id="KW-1185">Reference proteome</keyword>
<dbReference type="OrthoDB" id="199743at2"/>
<evidence type="ECO:0000313" key="2">
    <source>
        <dbReference type="EMBL" id="RYB90009.1"/>
    </source>
</evidence>
<sequence>MSPARRMKSADWDDLPRLLQRVGDLLVELHFVDAAIEHFGPDLVLGQGDATATYTVTLGWTHPYAHTFVRPVISLGGSGDRAADVRRELDDLVATSRAWGSAQVADFVPGLQSLVTPDPDALAAAAVTLGSIGDLLGGSVDTDLASLNASLSHWYGDAKDGFVELSGGLSTSRELQAELAATIGVASAGAVVAVCTARTSVVHLLVETARRLDLQLQERANRQTQTTLDVLRIAAPASSSIFSLVSLVPGGAVLGGIAAGISSILGLVVDQLPDTETVDLPISSAPTAVGLLHSVRSRILDNRDTQLDEAREQTTGRIQRVLDAGGYATLTPPRPELADHPVDADSFHHSSSESY</sequence>
<dbReference type="Proteomes" id="UP000294071">
    <property type="component" value="Unassembled WGS sequence"/>
</dbReference>